<accession>A0A4C1YZG7</accession>
<dbReference type="AlphaFoldDB" id="A0A4C1YZG7"/>
<sequence>MASVPVLGHALSISSNSDRDQERVQDENRSRGGEWSTVPGVRQLHKLTAAAHRRRDGAKRGFRVRARGAGALPASRSLDLCYIFDFTGL</sequence>
<evidence type="ECO:0000256" key="1">
    <source>
        <dbReference type="SAM" id="MobiDB-lite"/>
    </source>
</evidence>
<organism evidence="2 3">
    <name type="scientific">Eumeta variegata</name>
    <name type="common">Bagworm moth</name>
    <name type="synonym">Eumeta japonica</name>
    <dbReference type="NCBI Taxonomy" id="151549"/>
    <lineage>
        <taxon>Eukaryota</taxon>
        <taxon>Metazoa</taxon>
        <taxon>Ecdysozoa</taxon>
        <taxon>Arthropoda</taxon>
        <taxon>Hexapoda</taxon>
        <taxon>Insecta</taxon>
        <taxon>Pterygota</taxon>
        <taxon>Neoptera</taxon>
        <taxon>Endopterygota</taxon>
        <taxon>Lepidoptera</taxon>
        <taxon>Glossata</taxon>
        <taxon>Ditrysia</taxon>
        <taxon>Tineoidea</taxon>
        <taxon>Psychidae</taxon>
        <taxon>Oiketicinae</taxon>
        <taxon>Eumeta</taxon>
    </lineage>
</organism>
<reference evidence="2 3" key="1">
    <citation type="journal article" date="2019" name="Commun. Biol.">
        <title>The bagworm genome reveals a unique fibroin gene that provides high tensile strength.</title>
        <authorList>
            <person name="Kono N."/>
            <person name="Nakamura H."/>
            <person name="Ohtoshi R."/>
            <person name="Tomita M."/>
            <person name="Numata K."/>
            <person name="Arakawa K."/>
        </authorList>
    </citation>
    <scope>NUCLEOTIDE SEQUENCE [LARGE SCALE GENOMIC DNA]</scope>
</reference>
<dbReference type="EMBL" id="BGZK01001431">
    <property type="protein sequence ID" value="GBP79797.1"/>
    <property type="molecule type" value="Genomic_DNA"/>
</dbReference>
<feature type="compositionally biased region" description="Basic and acidic residues" evidence="1">
    <location>
        <begin position="17"/>
        <end position="32"/>
    </location>
</feature>
<proteinExistence type="predicted"/>
<gene>
    <name evidence="2" type="ORF">EVAR_56853_1</name>
</gene>
<feature type="region of interest" description="Disordered" evidence="1">
    <location>
        <begin position="1"/>
        <end position="36"/>
    </location>
</feature>
<evidence type="ECO:0000313" key="2">
    <source>
        <dbReference type="EMBL" id="GBP79797.1"/>
    </source>
</evidence>
<dbReference type="Proteomes" id="UP000299102">
    <property type="component" value="Unassembled WGS sequence"/>
</dbReference>
<evidence type="ECO:0000313" key="3">
    <source>
        <dbReference type="Proteomes" id="UP000299102"/>
    </source>
</evidence>
<keyword evidence="3" id="KW-1185">Reference proteome</keyword>
<protein>
    <submittedName>
        <fullName evidence="2">Uncharacterized protein</fullName>
    </submittedName>
</protein>
<comment type="caution">
    <text evidence="2">The sequence shown here is derived from an EMBL/GenBank/DDBJ whole genome shotgun (WGS) entry which is preliminary data.</text>
</comment>
<name>A0A4C1YZG7_EUMVA</name>